<accession>A0A1I8BM87</accession>
<dbReference type="InterPro" id="IPR058845">
    <property type="entry name" value="Kringle_2"/>
</dbReference>
<dbReference type="Proteomes" id="UP000095281">
    <property type="component" value="Unplaced"/>
</dbReference>
<name>A0A1I8BM87_MELHA</name>
<protein>
    <submittedName>
        <fullName evidence="3">Thioredoxin domain-containing protein 17</fullName>
    </submittedName>
</protein>
<dbReference type="AlphaFoldDB" id="A0A1I8BM87"/>
<evidence type="ECO:0000259" key="1">
    <source>
        <dbReference type="Pfam" id="PF25866"/>
    </source>
</evidence>
<dbReference type="WBParaSite" id="MhA1_Contig338.frz3.gene24">
    <property type="protein sequence ID" value="MhA1_Contig338.frz3.gene24"/>
    <property type="gene ID" value="MhA1_Contig338.frz3.gene24"/>
</dbReference>
<keyword evidence="2" id="KW-1185">Reference proteome</keyword>
<evidence type="ECO:0000313" key="3">
    <source>
        <dbReference type="WBParaSite" id="MhA1_Contig338.frz3.gene24"/>
    </source>
</evidence>
<sequence>MRHNYCRSTRLSLYEYNKEFNNATFHLFVFASEEWKYSPWCYEEKEKDGYDPPEEVFKKRLIKQMFWPDYYLVDSDGKYNLAGIYPNVIVNVEPLHCFDKCEESSTKSTTTTTTTESFD</sequence>
<proteinExistence type="predicted"/>
<feature type="domain" description="Kringle-like" evidence="1">
    <location>
        <begin position="1"/>
        <end position="103"/>
    </location>
</feature>
<reference evidence="3" key="1">
    <citation type="submission" date="2016-11" db="UniProtKB">
        <authorList>
            <consortium name="WormBaseParasite"/>
        </authorList>
    </citation>
    <scope>IDENTIFICATION</scope>
</reference>
<organism evidence="2 3">
    <name type="scientific">Meloidogyne hapla</name>
    <name type="common">Root-knot nematode worm</name>
    <dbReference type="NCBI Taxonomy" id="6305"/>
    <lineage>
        <taxon>Eukaryota</taxon>
        <taxon>Metazoa</taxon>
        <taxon>Ecdysozoa</taxon>
        <taxon>Nematoda</taxon>
        <taxon>Chromadorea</taxon>
        <taxon>Rhabditida</taxon>
        <taxon>Tylenchina</taxon>
        <taxon>Tylenchomorpha</taxon>
        <taxon>Tylenchoidea</taxon>
        <taxon>Meloidogynidae</taxon>
        <taxon>Meloidogyninae</taxon>
        <taxon>Meloidogyne</taxon>
    </lineage>
</organism>
<evidence type="ECO:0000313" key="2">
    <source>
        <dbReference type="Proteomes" id="UP000095281"/>
    </source>
</evidence>
<dbReference type="Pfam" id="PF25866">
    <property type="entry name" value="Kringle_2"/>
    <property type="match status" value="1"/>
</dbReference>